<reference evidence="1" key="1">
    <citation type="submission" date="2021-03" db="EMBL/GenBank/DDBJ databases">
        <title>Evolutionary priming and transition to the ectomycorrhizal habit in an iconic lineage of mushroom-forming fungi: is preadaptation a requirement?</title>
        <authorList>
            <consortium name="DOE Joint Genome Institute"/>
            <person name="Looney B.P."/>
            <person name="Miyauchi S."/>
            <person name="Morin E."/>
            <person name="Drula E."/>
            <person name="Courty P.E."/>
            <person name="Chicoki N."/>
            <person name="Fauchery L."/>
            <person name="Kohler A."/>
            <person name="Kuo A."/>
            <person name="LaButti K."/>
            <person name="Pangilinan J."/>
            <person name="Lipzen A."/>
            <person name="Riley R."/>
            <person name="Andreopoulos W."/>
            <person name="He G."/>
            <person name="Johnson J."/>
            <person name="Barry K.W."/>
            <person name="Grigoriev I.V."/>
            <person name="Nagy L."/>
            <person name="Hibbett D."/>
            <person name="Henrissat B."/>
            <person name="Matheny P.B."/>
            <person name="Labbe J."/>
            <person name="Martin A.F."/>
        </authorList>
    </citation>
    <scope>NUCLEOTIDE SEQUENCE</scope>
    <source>
        <strain evidence="1">BPL698</strain>
    </source>
</reference>
<name>A0ACC0UGG1_9AGAM</name>
<accession>A0ACC0UGG1</accession>
<evidence type="ECO:0000313" key="1">
    <source>
        <dbReference type="EMBL" id="KAI9510621.1"/>
    </source>
</evidence>
<sequence length="955" mass="107010">MSKFSASEFLDLEAILLLEDEEEEYESEGEVDDFGLQPNPVGCATLATTRSRERFQGRVQEERQLVLQAVRHSNFLIARPEYILCDDVGIVGIFKYVDGYGILKDKVHDLQNKLVELRLSLYLCGPSQMALIIMSAIPTRARLTNCMRAACSRRIPSQHAPDAGLVFDTLHKRETFVSHPARLFSMTFLFAALVIHKSVLCTSHADMNINETSSYVDLAPLYGNNKETLDNVGVAATARRQHQLGSPSSSLDSYRLRSSSPVSTCCLRIVHALQPQLYPKVYQGDEAYYPNERLMATTSQTYRTEDRQKSRTRDWNKGAGSPSKGGQESCPFGFLNEGEGYEKSESGDCKMAMVSRMMLWESDDLTQAQVDTVTMDEPVSDDNAPLPHLPSVEVQDLEDETRRITVPWEDDPHMWSVWVKIHPPAVTLAFTLSSMPGHVFIEAFNITDVCCVVNGLVTVHDKQLIFILPTECIKVLSSHPLSCSWIEKGQWYCDDIGYICESSIPMNQWYAVMAFVPQIPQPGGKWKRDGHPSPQAWTARELTQQYGENRVKVLGPGHFGFKGCLYQDGLAFELLPWSILCILEHCNFNITLFGKSDRIRGLPAFTANLRCFTQDSVQIGNYVKIHWLDCFGMVITMDHKEHKHGLYVGFPGAGGAMHRGLVTQISGGRAEIIDETNKQHMSLLRSILPANTDSLQVLIDEDNIAVLGIQNMALPKPKHNSIWEGQRVSIIRGPLKGYYGLVKADNRSSVDIELDAKLMSHGPLHQWVKLDDIQLEHMLIALLGCSNLTPPPEDLPRSITPEPVEHKESASSPWSLPQGPVWKHWLFVEEIQEWLCEECIPFHVWGVPISSLHAKIEGLGAKTVPAARQKIEAQSNEVVVSVIQSGRPTQISINPTYLIPWPPSEGNKVLIIGHRWTGQVGKVIESKHRCCTVELEASGAVSYFYEQDVVNLLMK</sequence>
<keyword evidence="2" id="KW-1185">Reference proteome</keyword>
<gene>
    <name evidence="1" type="ORF">F5148DRAFT_1147409</name>
</gene>
<dbReference type="EMBL" id="JAGFNK010000038">
    <property type="protein sequence ID" value="KAI9510621.1"/>
    <property type="molecule type" value="Genomic_DNA"/>
</dbReference>
<organism evidence="1 2">
    <name type="scientific">Russula earlei</name>
    <dbReference type="NCBI Taxonomy" id="71964"/>
    <lineage>
        <taxon>Eukaryota</taxon>
        <taxon>Fungi</taxon>
        <taxon>Dikarya</taxon>
        <taxon>Basidiomycota</taxon>
        <taxon>Agaricomycotina</taxon>
        <taxon>Agaricomycetes</taxon>
        <taxon>Russulales</taxon>
        <taxon>Russulaceae</taxon>
        <taxon>Russula</taxon>
    </lineage>
</organism>
<dbReference type="Proteomes" id="UP001207468">
    <property type="component" value="Unassembled WGS sequence"/>
</dbReference>
<protein>
    <submittedName>
        <fullName evidence="1">Uncharacterized protein</fullName>
    </submittedName>
</protein>
<evidence type="ECO:0000313" key="2">
    <source>
        <dbReference type="Proteomes" id="UP001207468"/>
    </source>
</evidence>
<proteinExistence type="predicted"/>
<comment type="caution">
    <text evidence="1">The sequence shown here is derived from an EMBL/GenBank/DDBJ whole genome shotgun (WGS) entry which is preliminary data.</text>
</comment>